<evidence type="ECO:0000313" key="5">
    <source>
        <dbReference type="Proteomes" id="UP000199664"/>
    </source>
</evidence>
<dbReference type="SUPFAM" id="SSF54909">
    <property type="entry name" value="Dimeric alpha+beta barrel"/>
    <property type="match status" value="1"/>
</dbReference>
<dbReference type="GO" id="GO:0020037">
    <property type="term" value="F:heme binding"/>
    <property type="evidence" value="ECO:0007669"/>
    <property type="project" value="InterPro"/>
</dbReference>
<organism evidence="4 5">
    <name type="scientific">Bosea lupini</name>
    <dbReference type="NCBI Taxonomy" id="1036779"/>
    <lineage>
        <taxon>Bacteria</taxon>
        <taxon>Pseudomonadati</taxon>
        <taxon>Pseudomonadota</taxon>
        <taxon>Alphaproteobacteria</taxon>
        <taxon>Hyphomicrobiales</taxon>
        <taxon>Boseaceae</taxon>
        <taxon>Bosea</taxon>
    </lineage>
</organism>
<keyword evidence="5" id="KW-1185">Reference proteome</keyword>
<dbReference type="GO" id="GO:0046872">
    <property type="term" value="F:metal ion binding"/>
    <property type="evidence" value="ECO:0007669"/>
    <property type="project" value="UniProtKB-KW"/>
</dbReference>
<dbReference type="Gene3D" id="3.30.70.3420">
    <property type="match status" value="1"/>
</dbReference>
<gene>
    <name evidence="4" type="ORF">SAMN04515666_101843</name>
</gene>
<dbReference type="GO" id="GO:0016491">
    <property type="term" value="F:oxidoreductase activity"/>
    <property type="evidence" value="ECO:0007669"/>
    <property type="project" value="InterPro"/>
</dbReference>
<reference evidence="5" key="1">
    <citation type="submission" date="2016-10" db="EMBL/GenBank/DDBJ databases">
        <authorList>
            <person name="Varghese N."/>
            <person name="Submissions S."/>
        </authorList>
    </citation>
    <scope>NUCLEOTIDE SEQUENCE [LARGE SCALE GENOMIC DNA]</scope>
    <source>
        <strain evidence="5">LMG 26383,CCUG 61248,R- 45681</strain>
    </source>
</reference>
<dbReference type="InterPro" id="IPR011008">
    <property type="entry name" value="Dimeric_a/b-barrel"/>
</dbReference>
<dbReference type="Proteomes" id="UP000199664">
    <property type="component" value="Unassembled WGS sequence"/>
</dbReference>
<evidence type="ECO:0000313" key="4">
    <source>
        <dbReference type="EMBL" id="SEK56685.1"/>
    </source>
</evidence>
<keyword evidence="1" id="KW-0349">Heme</keyword>
<keyword evidence="3" id="KW-0408">Iron</keyword>
<dbReference type="RefSeq" id="WP_091830002.1">
    <property type="nucleotide sequence ID" value="NZ_FOAN01000001.1"/>
</dbReference>
<dbReference type="Pfam" id="PF06778">
    <property type="entry name" value="Chlor_dismutase"/>
    <property type="match status" value="1"/>
</dbReference>
<dbReference type="AlphaFoldDB" id="A0A1H7I7Y9"/>
<accession>A0A1H7I7Y9</accession>
<dbReference type="STRING" id="1036779.SAMN04515666_101843"/>
<dbReference type="OrthoDB" id="9782564at2"/>
<evidence type="ECO:0000256" key="1">
    <source>
        <dbReference type="ARBA" id="ARBA00022617"/>
    </source>
</evidence>
<evidence type="ECO:0000256" key="2">
    <source>
        <dbReference type="ARBA" id="ARBA00022723"/>
    </source>
</evidence>
<proteinExistence type="predicted"/>
<protein>
    <submittedName>
        <fullName evidence="4">Chlorite dismutase</fullName>
    </submittedName>
</protein>
<evidence type="ECO:0000256" key="3">
    <source>
        <dbReference type="ARBA" id="ARBA00023004"/>
    </source>
</evidence>
<sequence length="180" mass="20458">MSRIVVFSGGDVGPWRVRDIRAICGEPLPEVGRLLMTEGEPAGAASWRLRGAISNARYATRSEVTTLAQLQPALARPLASQAVLIPIRKSPAWWALAQDERRAIFEETSHHTRIGLTTLPAVARRLHHSRDLDERFDFLTWFEFAPEHEADFWAMTSRLRATREWDYVEAEVELRLALEA</sequence>
<name>A0A1H7I7Y9_9HYPH</name>
<keyword evidence="2" id="KW-0479">Metal-binding</keyword>
<dbReference type="EMBL" id="FOAN01000001">
    <property type="protein sequence ID" value="SEK56685.1"/>
    <property type="molecule type" value="Genomic_DNA"/>
</dbReference>
<dbReference type="InterPro" id="IPR010644">
    <property type="entry name" value="ChdC/CLD"/>
</dbReference>